<dbReference type="EMBL" id="LR796786">
    <property type="protein sequence ID" value="CAB4166354.1"/>
    <property type="molecule type" value="Genomic_DNA"/>
</dbReference>
<dbReference type="EMBL" id="LR796882">
    <property type="protein sequence ID" value="CAB4172561.1"/>
    <property type="molecule type" value="Genomic_DNA"/>
</dbReference>
<evidence type="ECO:0000313" key="2">
    <source>
        <dbReference type="EMBL" id="CAB4172561.1"/>
    </source>
</evidence>
<evidence type="ECO:0000313" key="1">
    <source>
        <dbReference type="EMBL" id="CAB4166354.1"/>
    </source>
</evidence>
<proteinExistence type="predicted"/>
<reference evidence="2" key="1">
    <citation type="submission" date="2020-05" db="EMBL/GenBank/DDBJ databases">
        <authorList>
            <person name="Chiriac C."/>
            <person name="Salcher M."/>
            <person name="Ghai R."/>
            <person name="Kavagutti S V."/>
        </authorList>
    </citation>
    <scope>NUCLEOTIDE SEQUENCE</scope>
</reference>
<organism evidence="2">
    <name type="scientific">uncultured Caudovirales phage</name>
    <dbReference type="NCBI Taxonomy" id="2100421"/>
    <lineage>
        <taxon>Viruses</taxon>
        <taxon>Duplodnaviria</taxon>
        <taxon>Heunggongvirae</taxon>
        <taxon>Uroviricota</taxon>
        <taxon>Caudoviricetes</taxon>
        <taxon>Peduoviridae</taxon>
        <taxon>Maltschvirus</taxon>
        <taxon>Maltschvirus maltsch</taxon>
    </lineage>
</organism>
<protein>
    <submittedName>
        <fullName evidence="2">Tail tubular protein Gp11</fullName>
    </submittedName>
</protein>
<name>A0A6J5PT90_9CAUD</name>
<sequence>MATSRTDIANRALNAIGADAIGSINDSTTTAKLCNRLFTPLTYSLLRRHPWNFALKRASLPASATAPAWGYAFAYPVPTDYLKIYAIESINPTAKYVVEGGEILTDIGAPLNIRYVRKVEDPGEFDPLFVEALVLAMAHDLAMPVSNSAALRQALQKDLEDAIRTARSADAGEGVAEDLWSDTLLNARFY</sequence>
<gene>
    <name evidence="1" type="ORF">UFOVP843_24</name>
    <name evidence="2" type="ORF">UFOVP936_41</name>
</gene>
<accession>A0A6J5PT90</accession>